<dbReference type="PRINTS" id="PR00032">
    <property type="entry name" value="HTHARAC"/>
</dbReference>
<dbReference type="InterPro" id="IPR050204">
    <property type="entry name" value="AraC_XylS_family_regulators"/>
</dbReference>
<evidence type="ECO:0000256" key="1">
    <source>
        <dbReference type="ARBA" id="ARBA00023015"/>
    </source>
</evidence>
<dbReference type="InterPro" id="IPR009057">
    <property type="entry name" value="Homeodomain-like_sf"/>
</dbReference>
<dbReference type="PANTHER" id="PTHR46796">
    <property type="entry name" value="HTH-TYPE TRANSCRIPTIONAL ACTIVATOR RHAS-RELATED"/>
    <property type="match status" value="1"/>
</dbReference>
<evidence type="ECO:0000256" key="3">
    <source>
        <dbReference type="ARBA" id="ARBA00023163"/>
    </source>
</evidence>
<protein>
    <recommendedName>
        <fullName evidence="4">HTH araC/xylS-type domain-containing protein</fullName>
    </recommendedName>
</protein>
<dbReference type="OrthoDB" id="2447880at2759"/>
<evidence type="ECO:0000256" key="2">
    <source>
        <dbReference type="ARBA" id="ARBA00023125"/>
    </source>
</evidence>
<evidence type="ECO:0000259" key="4">
    <source>
        <dbReference type="PROSITE" id="PS01124"/>
    </source>
</evidence>
<feature type="non-terminal residue" evidence="5">
    <location>
        <position position="159"/>
    </location>
</feature>
<dbReference type="Pfam" id="PF12833">
    <property type="entry name" value="HTH_18"/>
    <property type="match status" value="1"/>
</dbReference>
<reference evidence="5 6" key="1">
    <citation type="journal article" date="2018" name="Nat. Ecol. Evol.">
        <title>Shark genomes provide insights into elasmobranch evolution and the origin of vertebrates.</title>
        <authorList>
            <person name="Hara Y"/>
            <person name="Yamaguchi K"/>
            <person name="Onimaru K"/>
            <person name="Kadota M"/>
            <person name="Koyanagi M"/>
            <person name="Keeley SD"/>
            <person name="Tatsumi K"/>
            <person name="Tanaka K"/>
            <person name="Motone F"/>
            <person name="Kageyama Y"/>
            <person name="Nozu R"/>
            <person name="Adachi N"/>
            <person name="Nishimura O"/>
            <person name="Nakagawa R"/>
            <person name="Tanegashima C"/>
            <person name="Kiyatake I"/>
            <person name="Matsumoto R"/>
            <person name="Murakumo K"/>
            <person name="Nishida K"/>
            <person name="Terakita A"/>
            <person name="Kuratani S"/>
            <person name="Sato K"/>
            <person name="Hyodo S Kuraku.S."/>
        </authorList>
    </citation>
    <scope>NUCLEOTIDE SEQUENCE [LARGE SCALE GENOMIC DNA]</scope>
</reference>
<evidence type="ECO:0000313" key="5">
    <source>
        <dbReference type="EMBL" id="GCC48800.1"/>
    </source>
</evidence>
<dbReference type="PANTHER" id="PTHR46796:SF14">
    <property type="entry name" value="TRANSCRIPTIONAL REGULATORY PROTEIN"/>
    <property type="match status" value="1"/>
</dbReference>
<accession>A0A401U1Q1</accession>
<dbReference type="SMART" id="SM00342">
    <property type="entry name" value="HTH_ARAC"/>
    <property type="match status" value="1"/>
</dbReference>
<name>A0A401U1Q1_CHIPU</name>
<dbReference type="PROSITE" id="PS01124">
    <property type="entry name" value="HTH_ARAC_FAMILY_2"/>
    <property type="match status" value="1"/>
</dbReference>
<feature type="domain" description="HTH araC/xylS-type" evidence="4">
    <location>
        <begin position="54"/>
        <end position="152"/>
    </location>
</feature>
<dbReference type="InterPro" id="IPR018062">
    <property type="entry name" value="HTH_AraC-typ_CS"/>
</dbReference>
<organism evidence="5 6">
    <name type="scientific">Chiloscyllium punctatum</name>
    <name type="common">Brownbanded bambooshark</name>
    <name type="synonym">Hemiscyllium punctatum</name>
    <dbReference type="NCBI Taxonomy" id="137246"/>
    <lineage>
        <taxon>Eukaryota</taxon>
        <taxon>Metazoa</taxon>
        <taxon>Chordata</taxon>
        <taxon>Craniata</taxon>
        <taxon>Vertebrata</taxon>
        <taxon>Chondrichthyes</taxon>
        <taxon>Elasmobranchii</taxon>
        <taxon>Galeomorphii</taxon>
        <taxon>Galeoidea</taxon>
        <taxon>Orectolobiformes</taxon>
        <taxon>Hemiscylliidae</taxon>
        <taxon>Chiloscyllium</taxon>
    </lineage>
</organism>
<keyword evidence="3" id="KW-0804">Transcription</keyword>
<dbReference type="Proteomes" id="UP000287033">
    <property type="component" value="Unassembled WGS sequence"/>
</dbReference>
<keyword evidence="2" id="KW-0238">DNA-binding</keyword>
<proteinExistence type="predicted"/>
<dbReference type="InterPro" id="IPR020449">
    <property type="entry name" value="Tscrpt_reg_AraC-type_HTH"/>
</dbReference>
<evidence type="ECO:0000313" key="6">
    <source>
        <dbReference type="Proteomes" id="UP000287033"/>
    </source>
</evidence>
<dbReference type="InterPro" id="IPR018060">
    <property type="entry name" value="HTH_AraC"/>
</dbReference>
<sequence>MESGDAGIQADALRLAIVARMVGLHFNSGYPDEENIEAGAPCRPSRALQRWRLKRVLEYIDSHLTDKISLQDIAAAAGLSRMHFASQFRAATGMRPHDYLLRQRIRRAEHLLSQTDLSLAEIALTVGFRTQAHFTSVFKRFMNNTPYQWRSARRLNGVA</sequence>
<keyword evidence="1" id="KW-0805">Transcription regulation</keyword>
<gene>
    <name evidence="5" type="ORF">chiPu_0033288</name>
</gene>
<dbReference type="GO" id="GO:0043565">
    <property type="term" value="F:sequence-specific DNA binding"/>
    <property type="evidence" value="ECO:0007669"/>
    <property type="project" value="InterPro"/>
</dbReference>
<dbReference type="Gene3D" id="1.10.10.60">
    <property type="entry name" value="Homeodomain-like"/>
    <property type="match status" value="2"/>
</dbReference>
<comment type="caution">
    <text evidence="5">The sequence shown here is derived from an EMBL/GenBank/DDBJ whole genome shotgun (WGS) entry which is preliminary data.</text>
</comment>
<dbReference type="GO" id="GO:0003700">
    <property type="term" value="F:DNA-binding transcription factor activity"/>
    <property type="evidence" value="ECO:0007669"/>
    <property type="project" value="InterPro"/>
</dbReference>
<dbReference type="SUPFAM" id="SSF46689">
    <property type="entry name" value="Homeodomain-like"/>
    <property type="match status" value="2"/>
</dbReference>
<dbReference type="PROSITE" id="PS00041">
    <property type="entry name" value="HTH_ARAC_FAMILY_1"/>
    <property type="match status" value="1"/>
</dbReference>
<dbReference type="AlphaFoldDB" id="A0A401U1Q1"/>
<keyword evidence="6" id="KW-1185">Reference proteome</keyword>
<dbReference type="EMBL" id="BEZZ01259141">
    <property type="protein sequence ID" value="GCC48800.1"/>
    <property type="molecule type" value="Genomic_DNA"/>
</dbReference>